<gene>
    <name evidence="1" type="ORF">Cdeb_01006</name>
</gene>
<sequence>MRKGAADPAKETEWAGSIVSAPSAGSGTAVLGRNRVLRKGTLFLCIRCK</sequence>
<comment type="caution">
    <text evidence="1">The sequence shown here is derived from an EMBL/GenBank/DDBJ whole genome shotgun (WGS) entry which is preliminary data.</text>
</comment>
<organism evidence="1 2">
    <name type="scientific">Caldibacillus debilis GB1</name>
    <dbReference type="NCBI Taxonomy" id="1339248"/>
    <lineage>
        <taxon>Bacteria</taxon>
        <taxon>Bacillati</taxon>
        <taxon>Bacillota</taxon>
        <taxon>Bacilli</taxon>
        <taxon>Bacillales</taxon>
        <taxon>Bacillaceae</taxon>
        <taxon>Caldibacillus</taxon>
    </lineage>
</organism>
<protein>
    <submittedName>
        <fullName evidence="1">Uncharacterized protein</fullName>
    </submittedName>
</protein>
<dbReference type="Proteomes" id="UP000286235">
    <property type="component" value="Unassembled WGS sequence"/>
</dbReference>
<reference evidence="1 2" key="1">
    <citation type="submission" date="2013-12" db="EMBL/GenBank/DDBJ databases">
        <title>Genome and proteome characterization of Caldibacillus debilis GB1 derived from a cellulolytic aero-tolerant co-culture.</title>
        <authorList>
            <person name="Wushke S.T."/>
            <person name="Zhang X."/>
            <person name="Fristensky B."/>
            <person name="Wilkins J.A."/>
            <person name="Levin D.B."/>
            <person name="Sparling R."/>
        </authorList>
    </citation>
    <scope>NUCLEOTIDE SEQUENCE [LARGE SCALE GENOMIC DNA]</scope>
    <source>
        <strain evidence="1 2">GB1</strain>
    </source>
</reference>
<name>A0A420VFG7_9BACI</name>
<dbReference type="EMBL" id="AZRV01000023">
    <property type="protein sequence ID" value="RKO62270.1"/>
    <property type="molecule type" value="Genomic_DNA"/>
</dbReference>
<accession>A0A420VFG7</accession>
<evidence type="ECO:0000313" key="2">
    <source>
        <dbReference type="Proteomes" id="UP000286235"/>
    </source>
</evidence>
<keyword evidence="2" id="KW-1185">Reference proteome</keyword>
<proteinExistence type="predicted"/>
<dbReference type="AlphaFoldDB" id="A0A420VFG7"/>
<evidence type="ECO:0000313" key="1">
    <source>
        <dbReference type="EMBL" id="RKO62270.1"/>
    </source>
</evidence>